<feature type="signal peptide" evidence="1">
    <location>
        <begin position="1"/>
        <end position="25"/>
    </location>
</feature>
<feature type="chain" id="PRO_5012018360" description="DUF2946 domain-containing protein" evidence="1">
    <location>
        <begin position="26"/>
        <end position="126"/>
    </location>
</feature>
<dbReference type="PROSITE" id="PS51257">
    <property type="entry name" value="PROKAR_LIPOPROTEIN"/>
    <property type="match status" value="1"/>
</dbReference>
<keyword evidence="3" id="KW-1185">Reference proteome</keyword>
<name>A0A285PG28_9HYPH</name>
<dbReference type="Proteomes" id="UP000219439">
    <property type="component" value="Unassembled WGS sequence"/>
</dbReference>
<sequence>MRWIAHILTVFAVIGCLVGAGQARADYVTHTECKNSQSTSTAEYVSAALAPIVVGVDRVSIQQPSDQTSESELSKAKHCSYCWANLPLPVGGVIPPEEVSLLDWTDHRSDSLPVAGLDRPPKLLHI</sequence>
<dbReference type="EMBL" id="OBEL01000004">
    <property type="protein sequence ID" value="SNZ20243.1"/>
    <property type="molecule type" value="Genomic_DNA"/>
</dbReference>
<dbReference type="RefSeq" id="WP_097154610.1">
    <property type="nucleotide sequence ID" value="NZ_OBEL01000004.1"/>
</dbReference>
<accession>A0A285PG28</accession>
<protein>
    <recommendedName>
        <fullName evidence="4">DUF2946 domain-containing protein</fullName>
    </recommendedName>
</protein>
<evidence type="ECO:0008006" key="4">
    <source>
        <dbReference type="Google" id="ProtNLM"/>
    </source>
</evidence>
<organism evidence="2 3">
    <name type="scientific">Cohaesibacter gelatinilyticus</name>
    <dbReference type="NCBI Taxonomy" id="372072"/>
    <lineage>
        <taxon>Bacteria</taxon>
        <taxon>Pseudomonadati</taxon>
        <taxon>Pseudomonadota</taxon>
        <taxon>Alphaproteobacteria</taxon>
        <taxon>Hyphomicrobiales</taxon>
        <taxon>Cohaesibacteraceae</taxon>
    </lineage>
</organism>
<reference evidence="2 3" key="1">
    <citation type="submission" date="2017-09" db="EMBL/GenBank/DDBJ databases">
        <authorList>
            <person name="Ehlers B."/>
            <person name="Leendertz F.H."/>
        </authorList>
    </citation>
    <scope>NUCLEOTIDE SEQUENCE [LARGE SCALE GENOMIC DNA]</scope>
    <source>
        <strain evidence="2 3">DSM 18289</strain>
    </source>
</reference>
<evidence type="ECO:0000313" key="2">
    <source>
        <dbReference type="EMBL" id="SNZ20243.1"/>
    </source>
</evidence>
<proteinExistence type="predicted"/>
<evidence type="ECO:0000313" key="3">
    <source>
        <dbReference type="Proteomes" id="UP000219439"/>
    </source>
</evidence>
<evidence type="ECO:0000256" key="1">
    <source>
        <dbReference type="SAM" id="SignalP"/>
    </source>
</evidence>
<gene>
    <name evidence="2" type="ORF">SAMN06265368_3346</name>
</gene>
<keyword evidence="1" id="KW-0732">Signal</keyword>
<dbReference type="AlphaFoldDB" id="A0A285PG28"/>